<dbReference type="PANTHER" id="PTHR13696:SF96">
    <property type="entry name" value="COBQ_COBB_MIND_PARA NUCLEOTIDE BINDING DOMAIN-CONTAINING PROTEIN"/>
    <property type="match status" value="1"/>
</dbReference>
<dbReference type="EMBL" id="SJZB01000010">
    <property type="protein sequence ID" value="TCJ18569.1"/>
    <property type="molecule type" value="Genomic_DNA"/>
</dbReference>
<comment type="caution">
    <text evidence="2">The sequence shown here is derived from an EMBL/GenBank/DDBJ whole genome shotgun (WGS) entry which is preliminary data.</text>
</comment>
<sequence>MSARVIAVVNQKGGAGKSTLAMLLAGSLGDDGRRVLVADADPQNTSLRWAGAGEGFPADVEDLSGEEGKLHKHLKKRLEAYDYIVIDTPPAATAPVTASALRIAHLALVPVIPSPPDMWASLRIREAIQAAVADKNPELIARVVVNQAQPNTVLAREVLALLPEFGIPLLAAQLKSRTAYRQCAALGAAVAALGSRAALAHFEVEALRREVQFLLAV</sequence>
<dbReference type="PANTHER" id="PTHR13696">
    <property type="entry name" value="P-LOOP CONTAINING NUCLEOSIDE TRIPHOSPHATE HYDROLASE"/>
    <property type="match status" value="1"/>
</dbReference>
<dbReference type="SUPFAM" id="SSF52540">
    <property type="entry name" value="P-loop containing nucleoside triphosphate hydrolases"/>
    <property type="match status" value="1"/>
</dbReference>
<evidence type="ECO:0000313" key="2">
    <source>
        <dbReference type="EMBL" id="TCJ18569.1"/>
    </source>
</evidence>
<dbReference type="AlphaFoldDB" id="A0A4R1BMC2"/>
<reference evidence="2 3" key="1">
    <citation type="submission" date="2019-03" db="EMBL/GenBank/DDBJ databases">
        <title>Genome sequence of Thiobacillaceae bacterium LSR1, a sulfur-oxidizing bacterium isolated from freshwater sediment.</title>
        <authorList>
            <person name="Li S."/>
        </authorList>
    </citation>
    <scope>NUCLEOTIDE SEQUENCE [LARGE SCALE GENOMIC DNA]</scope>
    <source>
        <strain evidence="2 3">LSR1</strain>
    </source>
</reference>
<dbReference type="InterPro" id="IPR048089">
    <property type="entry name" value="McdA"/>
</dbReference>
<gene>
    <name evidence="2" type="ORF">EZJ19_02320</name>
</gene>
<dbReference type="RefSeq" id="WP_131444693.1">
    <property type="nucleotide sequence ID" value="NZ_SJZB01000010.1"/>
</dbReference>
<name>A0A4R1BMC2_9PROT</name>
<proteinExistence type="predicted"/>
<dbReference type="Pfam" id="PF01656">
    <property type="entry name" value="CbiA"/>
    <property type="match status" value="1"/>
</dbReference>
<dbReference type="Proteomes" id="UP000295443">
    <property type="component" value="Unassembled WGS sequence"/>
</dbReference>
<organism evidence="2 3">
    <name type="scientific">Parasulfuritortus cantonensis</name>
    <dbReference type="NCBI Taxonomy" id="2528202"/>
    <lineage>
        <taxon>Bacteria</taxon>
        <taxon>Pseudomonadati</taxon>
        <taxon>Pseudomonadota</taxon>
        <taxon>Betaproteobacteria</taxon>
        <taxon>Nitrosomonadales</taxon>
        <taxon>Thiobacillaceae</taxon>
        <taxon>Parasulfuritortus</taxon>
    </lineage>
</organism>
<evidence type="ECO:0000313" key="3">
    <source>
        <dbReference type="Proteomes" id="UP000295443"/>
    </source>
</evidence>
<evidence type="ECO:0000259" key="1">
    <source>
        <dbReference type="Pfam" id="PF01656"/>
    </source>
</evidence>
<feature type="domain" description="CobQ/CobB/MinD/ParA nucleotide binding" evidence="1">
    <location>
        <begin position="6"/>
        <end position="181"/>
    </location>
</feature>
<dbReference type="InterPro" id="IPR027417">
    <property type="entry name" value="P-loop_NTPase"/>
</dbReference>
<dbReference type="NCBIfam" id="NF041546">
    <property type="entry name" value="ParA_partition"/>
    <property type="match status" value="1"/>
</dbReference>
<dbReference type="InterPro" id="IPR002586">
    <property type="entry name" value="CobQ/CobB/MinD/ParA_Nub-bd_dom"/>
</dbReference>
<protein>
    <submittedName>
        <fullName evidence="2">ParA family protein</fullName>
    </submittedName>
</protein>
<dbReference type="PIRSF" id="PIRSF009320">
    <property type="entry name" value="Nuc_binding_HP_1000"/>
    <property type="match status" value="1"/>
</dbReference>
<dbReference type="CDD" id="cd02042">
    <property type="entry name" value="ParAB_family"/>
    <property type="match status" value="1"/>
</dbReference>
<dbReference type="InterPro" id="IPR050678">
    <property type="entry name" value="DNA_Partitioning_ATPase"/>
</dbReference>
<dbReference type="OrthoDB" id="69313at2"/>
<accession>A0A4R1BMC2</accession>
<dbReference type="Gene3D" id="3.40.50.300">
    <property type="entry name" value="P-loop containing nucleotide triphosphate hydrolases"/>
    <property type="match status" value="1"/>
</dbReference>
<keyword evidence="3" id="KW-1185">Reference proteome</keyword>